<evidence type="ECO:0000256" key="1">
    <source>
        <dbReference type="SAM" id="MobiDB-lite"/>
    </source>
</evidence>
<keyword evidence="2" id="KW-0732">Signal</keyword>
<reference evidence="3 4" key="1">
    <citation type="journal article" date="2019" name="Emerg. Microbes Infect.">
        <title>Comprehensive subspecies identification of 175 nontuberculous mycobacteria species based on 7547 genomic profiles.</title>
        <authorList>
            <person name="Matsumoto Y."/>
            <person name="Kinjo T."/>
            <person name="Motooka D."/>
            <person name="Nabeya D."/>
            <person name="Jung N."/>
            <person name="Uechi K."/>
            <person name="Horii T."/>
            <person name="Iida T."/>
            <person name="Fujita J."/>
            <person name="Nakamura S."/>
        </authorList>
    </citation>
    <scope>NUCLEOTIDE SEQUENCE [LARGE SCALE GENOMIC DNA]</scope>
    <source>
        <strain evidence="3 4">JCM 30396</strain>
    </source>
</reference>
<feature type="signal peptide" evidence="2">
    <location>
        <begin position="1"/>
        <end position="21"/>
    </location>
</feature>
<evidence type="ECO:0000256" key="2">
    <source>
        <dbReference type="SAM" id="SignalP"/>
    </source>
</evidence>
<organism evidence="3 4">
    <name type="scientific">Mycolicibacterium helvum</name>
    <dbReference type="NCBI Taxonomy" id="1534349"/>
    <lineage>
        <taxon>Bacteria</taxon>
        <taxon>Bacillati</taxon>
        <taxon>Actinomycetota</taxon>
        <taxon>Actinomycetes</taxon>
        <taxon>Mycobacteriales</taxon>
        <taxon>Mycobacteriaceae</taxon>
        <taxon>Mycolicibacterium</taxon>
    </lineage>
</organism>
<feature type="chain" id="PRO_5039553525" description="PPE family protein" evidence="2">
    <location>
        <begin position="22"/>
        <end position="367"/>
    </location>
</feature>
<gene>
    <name evidence="3" type="ORF">MHEL_06700</name>
</gene>
<sequence length="367" mass="35078">MNQVRAKSGALLAAVVSGALATSTLGEAPTANATCISAFGIGNGGGCTSNLTSIAIGIGAGATANAGNGFFSGAFSFGTDAISATTFSVMSFAIAVGDGARASTLPGLLNLVWQQGAGSSAAIGALNLAIGILNGASGTQSTGVAGVGNIALQFGPGTMTNIGSLNLTLASATGGDGTKTTNAGGLGNLALNIGDAGTTWVQGFLSSATNMLGDSIVKAQGILTAAGNVLGNGNVVTSLGPFPNTTLSLAFNFFGDNNTVTAGWGPFAIAGAISQNLRTITRSIPGININGTTTTGTVSVGGSKKALNAAASRASITDTATASAAGSSITDTTTPNRGVGHKKTAGPAKSSAAGTGTGSGVGGKKPR</sequence>
<dbReference type="Proteomes" id="UP000467148">
    <property type="component" value="Chromosome"/>
</dbReference>
<feature type="region of interest" description="Disordered" evidence="1">
    <location>
        <begin position="321"/>
        <end position="367"/>
    </location>
</feature>
<evidence type="ECO:0000313" key="4">
    <source>
        <dbReference type="Proteomes" id="UP000467148"/>
    </source>
</evidence>
<feature type="compositionally biased region" description="Low complexity" evidence="1">
    <location>
        <begin position="345"/>
        <end position="354"/>
    </location>
</feature>
<proteinExistence type="predicted"/>
<name>A0A7I7SZH1_9MYCO</name>
<dbReference type="AlphaFoldDB" id="A0A7I7SZH1"/>
<feature type="compositionally biased region" description="Low complexity" evidence="1">
    <location>
        <begin position="321"/>
        <end position="334"/>
    </location>
</feature>
<evidence type="ECO:0000313" key="3">
    <source>
        <dbReference type="EMBL" id="BBY62427.1"/>
    </source>
</evidence>
<accession>A0A7I7SZH1</accession>
<feature type="compositionally biased region" description="Gly residues" evidence="1">
    <location>
        <begin position="355"/>
        <end position="367"/>
    </location>
</feature>
<keyword evidence="4" id="KW-1185">Reference proteome</keyword>
<dbReference type="KEGG" id="mhev:MHEL_06700"/>
<dbReference type="EMBL" id="AP022596">
    <property type="protein sequence ID" value="BBY62427.1"/>
    <property type="molecule type" value="Genomic_DNA"/>
</dbReference>
<protein>
    <recommendedName>
        <fullName evidence="5">PPE family protein</fullName>
    </recommendedName>
</protein>
<evidence type="ECO:0008006" key="5">
    <source>
        <dbReference type="Google" id="ProtNLM"/>
    </source>
</evidence>